<dbReference type="EMBL" id="CP036298">
    <property type="protein sequence ID" value="QDV26732.1"/>
    <property type="molecule type" value="Genomic_DNA"/>
</dbReference>
<dbReference type="RefSeq" id="WP_145083069.1">
    <property type="nucleotide sequence ID" value="NZ_CP036298.1"/>
</dbReference>
<name>A0A518GDR8_9BACT</name>
<keyword evidence="2" id="KW-1185">Reference proteome</keyword>
<dbReference type="Pfam" id="PF04860">
    <property type="entry name" value="Phage_portal"/>
    <property type="match status" value="1"/>
</dbReference>
<protein>
    <submittedName>
        <fullName evidence="1">Phage portal protein</fullName>
    </submittedName>
</protein>
<proteinExistence type="predicted"/>
<accession>A0A518GDR8</accession>
<reference evidence="1 2" key="1">
    <citation type="submission" date="2019-02" db="EMBL/GenBank/DDBJ databases">
        <title>Deep-cultivation of Planctomycetes and their phenomic and genomic characterization uncovers novel biology.</title>
        <authorList>
            <person name="Wiegand S."/>
            <person name="Jogler M."/>
            <person name="Boedeker C."/>
            <person name="Pinto D."/>
            <person name="Vollmers J."/>
            <person name="Rivas-Marin E."/>
            <person name="Kohn T."/>
            <person name="Peeters S.H."/>
            <person name="Heuer A."/>
            <person name="Rast P."/>
            <person name="Oberbeckmann S."/>
            <person name="Bunk B."/>
            <person name="Jeske O."/>
            <person name="Meyerdierks A."/>
            <person name="Storesund J.E."/>
            <person name="Kallscheuer N."/>
            <person name="Luecker S."/>
            <person name="Lage O.M."/>
            <person name="Pohl T."/>
            <person name="Merkel B.J."/>
            <person name="Hornburger P."/>
            <person name="Mueller R.-W."/>
            <person name="Bruemmer F."/>
            <person name="Labrenz M."/>
            <person name="Spormann A.M."/>
            <person name="Op den Camp H."/>
            <person name="Overmann J."/>
            <person name="Amann R."/>
            <person name="Jetten M.S.M."/>
            <person name="Mascher T."/>
            <person name="Medema M.H."/>
            <person name="Devos D.P."/>
            <person name="Kaster A.-K."/>
            <person name="Ovreas L."/>
            <person name="Rohde M."/>
            <person name="Galperin M.Y."/>
            <person name="Jogler C."/>
        </authorList>
    </citation>
    <scope>NUCLEOTIDE SEQUENCE [LARGE SCALE GENOMIC DNA]</scope>
    <source>
        <strain evidence="1 2">Q31a</strain>
    </source>
</reference>
<sequence>MADLHQLANQMIVMADTSSADTRASDSLENPANPINAETLAALDFSTVGTNAGEKVTKRSALSIPAVYQAVSMISGDVAKLPMGTWRRLASGGRTLDRKHHAFRYVNLVGRPNEEVNAFKFWRRLMVSALLWNNGYAWIDKNGRGEVLGLYNLLPDRTTPYRHRGKLRFMTEVAGRLVSLEADEVFHIEGLSLDGLHGEDLVGLFRETFGQALAKSKFKSKFFANGMMAGGVLAVPPGAKPTTVTKLQGAIKEKFSNTDNAFKTLVLRDGYKWFSTQVDPQKAQLTESEEQDARQVARMFNLKAGRLSVEGATSYNADEMAIRDYHDGTLSHWLIGLRCEANAKLRTPEEIDADEVFLDYNINALMWADAKTRSDIANTGIQHGRWSPNETRDWENLNPYEGGDIHYRPLNLEPIDGKPTEEDARQAAAEKLARGAIDRANNRLGIKLQRAKTPEARAAIWTDEEPTIREMIGPACEVLELDIESQLEQLGELTK</sequence>
<evidence type="ECO:0000313" key="2">
    <source>
        <dbReference type="Proteomes" id="UP000318017"/>
    </source>
</evidence>
<dbReference type="InterPro" id="IPR006944">
    <property type="entry name" value="Phage/GTA_portal"/>
</dbReference>
<evidence type="ECO:0000313" key="1">
    <source>
        <dbReference type="EMBL" id="QDV26732.1"/>
    </source>
</evidence>
<gene>
    <name evidence="1" type="ORF">Q31a_51110</name>
</gene>
<dbReference type="KEGG" id="ahel:Q31a_51110"/>
<dbReference type="OrthoDB" id="9765386at2"/>
<dbReference type="Proteomes" id="UP000318017">
    <property type="component" value="Chromosome"/>
</dbReference>
<dbReference type="InterPro" id="IPR006427">
    <property type="entry name" value="Portal_HK97"/>
</dbReference>
<organism evidence="1 2">
    <name type="scientific">Aureliella helgolandensis</name>
    <dbReference type="NCBI Taxonomy" id="2527968"/>
    <lineage>
        <taxon>Bacteria</taxon>
        <taxon>Pseudomonadati</taxon>
        <taxon>Planctomycetota</taxon>
        <taxon>Planctomycetia</taxon>
        <taxon>Pirellulales</taxon>
        <taxon>Pirellulaceae</taxon>
        <taxon>Aureliella</taxon>
    </lineage>
</organism>
<dbReference type="NCBIfam" id="TIGR01537">
    <property type="entry name" value="portal_HK97"/>
    <property type="match status" value="1"/>
</dbReference>
<dbReference type="AlphaFoldDB" id="A0A518GDR8"/>